<evidence type="ECO:0000256" key="2">
    <source>
        <dbReference type="ARBA" id="ARBA00001933"/>
    </source>
</evidence>
<dbReference type="GO" id="GO:0000287">
    <property type="term" value="F:magnesium ion binding"/>
    <property type="evidence" value="ECO:0007669"/>
    <property type="project" value="TreeGrafter"/>
</dbReference>
<dbReference type="RefSeq" id="WP_091548116.1">
    <property type="nucleotide sequence ID" value="NZ_FONY01000028.1"/>
</dbReference>
<feature type="domain" description="Tryptophan synthase beta chain-like PALP" evidence="9">
    <location>
        <begin position="20"/>
        <end position="309"/>
    </location>
</feature>
<dbReference type="Proteomes" id="UP000199513">
    <property type="component" value="Unassembled WGS sequence"/>
</dbReference>
<dbReference type="SUPFAM" id="SSF53686">
    <property type="entry name" value="Tryptophan synthase beta subunit-like PLP-dependent enzymes"/>
    <property type="match status" value="1"/>
</dbReference>
<accession>A0A1I2I195</accession>
<dbReference type="InterPro" id="IPR001926">
    <property type="entry name" value="TrpB-like_PALP"/>
</dbReference>
<evidence type="ECO:0000256" key="6">
    <source>
        <dbReference type="ARBA" id="ARBA00022842"/>
    </source>
</evidence>
<keyword evidence="11" id="KW-1185">Reference proteome</keyword>
<dbReference type="GO" id="GO:0070179">
    <property type="term" value="P:D-serine biosynthetic process"/>
    <property type="evidence" value="ECO:0007669"/>
    <property type="project" value="TreeGrafter"/>
</dbReference>
<dbReference type="PANTHER" id="PTHR43050:SF1">
    <property type="entry name" value="SERINE RACEMASE"/>
    <property type="match status" value="1"/>
</dbReference>
<name>A0A1I2I195_9BACT</name>
<protein>
    <submittedName>
        <fullName evidence="10">Threonine dehydratase</fullName>
    </submittedName>
</protein>
<dbReference type="GO" id="GO:0030378">
    <property type="term" value="F:serine racemase activity"/>
    <property type="evidence" value="ECO:0007669"/>
    <property type="project" value="TreeGrafter"/>
</dbReference>
<comment type="cofactor">
    <cofactor evidence="3">
        <name>Mn(2+)</name>
        <dbReference type="ChEBI" id="CHEBI:29035"/>
    </cofactor>
</comment>
<evidence type="ECO:0000313" key="10">
    <source>
        <dbReference type="EMBL" id="SFF36004.1"/>
    </source>
</evidence>
<dbReference type="FunFam" id="3.40.50.1100:FF:000005">
    <property type="entry name" value="Threonine dehydratase catabolic"/>
    <property type="match status" value="1"/>
</dbReference>
<dbReference type="GO" id="GO:0018114">
    <property type="term" value="F:threonine racemase activity"/>
    <property type="evidence" value="ECO:0007669"/>
    <property type="project" value="TreeGrafter"/>
</dbReference>
<evidence type="ECO:0000313" key="11">
    <source>
        <dbReference type="Proteomes" id="UP000199513"/>
    </source>
</evidence>
<proteinExistence type="inferred from homology"/>
<dbReference type="PROSITE" id="PS00165">
    <property type="entry name" value="DEHYDRATASE_SER_THR"/>
    <property type="match status" value="1"/>
</dbReference>
<dbReference type="AlphaFoldDB" id="A0A1I2I195"/>
<comment type="cofactor">
    <cofactor evidence="2">
        <name>pyridoxal 5'-phosphate</name>
        <dbReference type="ChEBI" id="CHEBI:597326"/>
    </cofactor>
</comment>
<dbReference type="Pfam" id="PF00291">
    <property type="entry name" value="PALP"/>
    <property type="match status" value="1"/>
</dbReference>
<organism evidence="10 11">
    <name type="scientific">Thermoflexibacter ruber</name>
    <dbReference type="NCBI Taxonomy" id="1003"/>
    <lineage>
        <taxon>Bacteria</taxon>
        <taxon>Pseudomonadati</taxon>
        <taxon>Bacteroidota</taxon>
        <taxon>Cytophagia</taxon>
        <taxon>Cytophagales</taxon>
        <taxon>Thermoflexibacteraceae</taxon>
        <taxon>Thermoflexibacter</taxon>
    </lineage>
</organism>
<reference evidence="10 11" key="1">
    <citation type="submission" date="2016-10" db="EMBL/GenBank/DDBJ databases">
        <authorList>
            <person name="de Groot N.N."/>
        </authorList>
    </citation>
    <scope>NUCLEOTIDE SEQUENCE [LARGE SCALE GENOMIC DNA]</scope>
    <source>
        <strain>GEY</strain>
        <strain evidence="11">DSM 9560</strain>
    </source>
</reference>
<dbReference type="CDD" id="cd01562">
    <property type="entry name" value="Thr-dehyd"/>
    <property type="match status" value="1"/>
</dbReference>
<dbReference type="GO" id="GO:0003941">
    <property type="term" value="F:L-serine ammonia-lyase activity"/>
    <property type="evidence" value="ECO:0007669"/>
    <property type="project" value="TreeGrafter"/>
</dbReference>
<dbReference type="Gene3D" id="3.40.50.1100">
    <property type="match status" value="2"/>
</dbReference>
<keyword evidence="6" id="KW-0460">Magnesium</keyword>
<dbReference type="EMBL" id="FONY01000028">
    <property type="protein sequence ID" value="SFF36004.1"/>
    <property type="molecule type" value="Genomic_DNA"/>
</dbReference>
<dbReference type="InterPro" id="IPR000634">
    <property type="entry name" value="Ser/Thr_deHydtase_PyrdxlP-BS"/>
</dbReference>
<dbReference type="InterPro" id="IPR036052">
    <property type="entry name" value="TrpB-like_PALP_sf"/>
</dbReference>
<keyword evidence="7" id="KW-0663">Pyridoxal phosphate</keyword>
<evidence type="ECO:0000256" key="4">
    <source>
        <dbReference type="ARBA" id="ARBA00001946"/>
    </source>
</evidence>
<evidence type="ECO:0000256" key="7">
    <source>
        <dbReference type="ARBA" id="ARBA00022898"/>
    </source>
</evidence>
<comment type="similarity">
    <text evidence="5">Belongs to the serine/threonine dehydratase family.</text>
</comment>
<comment type="cofactor">
    <cofactor evidence="1">
        <name>Ca(2+)</name>
        <dbReference type="ChEBI" id="CHEBI:29108"/>
    </cofactor>
</comment>
<dbReference type="OrthoDB" id="9811476at2"/>
<evidence type="ECO:0000259" key="9">
    <source>
        <dbReference type="Pfam" id="PF00291"/>
    </source>
</evidence>
<dbReference type="PANTHER" id="PTHR43050">
    <property type="entry name" value="SERINE / THREONINE RACEMASE FAMILY MEMBER"/>
    <property type="match status" value="1"/>
</dbReference>
<comment type="cofactor">
    <cofactor evidence="4">
        <name>Mg(2+)</name>
        <dbReference type="ChEBI" id="CHEBI:18420"/>
    </cofactor>
</comment>
<sequence>MNHLNTVPSLAHIQEAHQRISPFIVRTPVLHSDALNKMFHTHLFFKCENFQHTGSFKLRGASNAIFSLDEESAQKGVATHSSGNHAQAVAYAARKHSIPAYIVMPTNAPKIKIEGVKEYGGQIFFCEPTLEARERTAEEVIGKTGATFIHPFNDYRIIAGQASCAKELIEEVKLLDVIVCPVGGGGLLSGTALSTHYLLPHSQVIAAEPALADDAFRSFQSGKVEPVLSTVTIADGLRTSLGEKTLDIMQKYVSSVILAKEESIVKAMRLIWERLKIIIEPSCAVPLAAIMDDTSGFFQGKQIGIILTGGNVDLDKLPWQ</sequence>
<evidence type="ECO:0000256" key="3">
    <source>
        <dbReference type="ARBA" id="ARBA00001936"/>
    </source>
</evidence>
<dbReference type="GO" id="GO:0005524">
    <property type="term" value="F:ATP binding"/>
    <property type="evidence" value="ECO:0007669"/>
    <property type="project" value="TreeGrafter"/>
</dbReference>
<dbReference type="GO" id="GO:0030170">
    <property type="term" value="F:pyridoxal phosphate binding"/>
    <property type="evidence" value="ECO:0007669"/>
    <property type="project" value="InterPro"/>
</dbReference>
<evidence type="ECO:0000256" key="1">
    <source>
        <dbReference type="ARBA" id="ARBA00001913"/>
    </source>
</evidence>
<gene>
    <name evidence="10" type="ORF">SAMN04488541_102820</name>
</gene>
<evidence type="ECO:0000256" key="5">
    <source>
        <dbReference type="ARBA" id="ARBA00010869"/>
    </source>
</evidence>
<evidence type="ECO:0000256" key="8">
    <source>
        <dbReference type="ARBA" id="ARBA00023239"/>
    </source>
</evidence>
<keyword evidence="8" id="KW-0456">Lyase</keyword>
<dbReference type="STRING" id="1003.SAMN04488541_102820"/>